<protein>
    <submittedName>
        <fullName evidence="3">Blast:Antennal-specific protein OS-C</fullName>
    </submittedName>
</protein>
<organism evidence="3 4">
    <name type="scientific">Drosophila guanche</name>
    <name type="common">Fruit fly</name>
    <dbReference type="NCBI Taxonomy" id="7266"/>
    <lineage>
        <taxon>Eukaryota</taxon>
        <taxon>Metazoa</taxon>
        <taxon>Ecdysozoa</taxon>
        <taxon>Arthropoda</taxon>
        <taxon>Hexapoda</taxon>
        <taxon>Insecta</taxon>
        <taxon>Pterygota</taxon>
        <taxon>Neoptera</taxon>
        <taxon>Endopterygota</taxon>
        <taxon>Diptera</taxon>
        <taxon>Brachycera</taxon>
        <taxon>Muscomorpha</taxon>
        <taxon>Ephydroidea</taxon>
        <taxon>Drosophilidae</taxon>
        <taxon>Drosophila</taxon>
        <taxon>Sophophora</taxon>
    </lineage>
</organism>
<dbReference type="STRING" id="7266.A0A3B0K3H7"/>
<keyword evidence="4" id="KW-1185">Reference proteome</keyword>
<feature type="signal peptide" evidence="2">
    <location>
        <begin position="1"/>
        <end position="27"/>
    </location>
</feature>
<feature type="compositionally biased region" description="Acidic residues" evidence="1">
    <location>
        <begin position="51"/>
        <end position="67"/>
    </location>
</feature>
<gene>
    <name evidence="3" type="ORF">DGUA_6G015612</name>
</gene>
<dbReference type="OMA" id="AIHVGRQ"/>
<evidence type="ECO:0000256" key="1">
    <source>
        <dbReference type="SAM" id="MobiDB-lite"/>
    </source>
</evidence>
<dbReference type="OrthoDB" id="7960203at2759"/>
<reference evidence="4" key="1">
    <citation type="submission" date="2018-01" db="EMBL/GenBank/DDBJ databases">
        <authorList>
            <person name="Alioto T."/>
            <person name="Alioto T."/>
        </authorList>
    </citation>
    <scope>NUCLEOTIDE SEQUENCE [LARGE SCALE GENOMIC DNA]</scope>
</reference>
<evidence type="ECO:0000256" key="2">
    <source>
        <dbReference type="SAM" id="SignalP"/>
    </source>
</evidence>
<dbReference type="EMBL" id="OUUW01000013">
    <property type="protein sequence ID" value="SPP87833.1"/>
    <property type="molecule type" value="Genomic_DNA"/>
</dbReference>
<dbReference type="Proteomes" id="UP000268350">
    <property type="component" value="Unassembled WGS sequence"/>
</dbReference>
<evidence type="ECO:0000313" key="3">
    <source>
        <dbReference type="EMBL" id="SPP87833.1"/>
    </source>
</evidence>
<evidence type="ECO:0000313" key="4">
    <source>
        <dbReference type="Proteomes" id="UP000268350"/>
    </source>
</evidence>
<dbReference type="AlphaFoldDB" id="A0A3B0K3H7"/>
<name>A0A3B0K3H7_DROGU</name>
<feature type="region of interest" description="Disordered" evidence="1">
    <location>
        <begin position="43"/>
        <end position="87"/>
    </location>
</feature>
<accession>A0A3B0K3H7</accession>
<proteinExistence type="predicted"/>
<keyword evidence="2" id="KW-0732">Signal</keyword>
<sequence>MGFHVGRQMLLASFLLVLLQVALPTEARPQDVITVAGEETETEVVIKKDGDGDDDDSSSEETVEDSEEAGRRRREVGTDNELLPRAGIPGLPDPATIIKIAEIIQSVGQQIVPILLEAILPSTDAVGDRIARSLHFLNNFKSSFDGVPDEMK</sequence>
<feature type="chain" id="PRO_5017387450" evidence="2">
    <location>
        <begin position="28"/>
        <end position="152"/>
    </location>
</feature>